<feature type="compositionally biased region" description="Polar residues" evidence="6">
    <location>
        <begin position="175"/>
        <end position="186"/>
    </location>
</feature>
<evidence type="ECO:0000259" key="7">
    <source>
        <dbReference type="PROSITE" id="PS50157"/>
    </source>
</evidence>
<dbReference type="PROSITE" id="PS50157">
    <property type="entry name" value="ZINC_FINGER_C2H2_2"/>
    <property type="match status" value="3"/>
</dbReference>
<dbReference type="PANTHER" id="PTHR23235:SF120">
    <property type="entry name" value="KRUPPEL-LIKE FACTOR 15"/>
    <property type="match status" value="1"/>
</dbReference>
<dbReference type="OrthoDB" id="5693at2759"/>
<dbReference type="AlphaFoldDB" id="A0A7J7IHD7"/>
<feature type="domain" description="C2H2-type" evidence="7">
    <location>
        <begin position="312"/>
        <end position="337"/>
    </location>
</feature>
<protein>
    <recommendedName>
        <fullName evidence="7">C2H2-type domain-containing protein</fullName>
    </recommendedName>
</protein>
<sequence length="443" mass="49078">MNRGIFEDVGRTGPDQAREVAAEVETFQEVRSEHDLRVHIAELLGDADQNFSRPGPELAAEVKKSIRRLQMRELTVSVGNGVQAIHRVLDVPTAPLSAPAFYASDVWPSTSTVSRPLSRCISEESGSIGTTQDNSRMGSPVQDVAPQSAPSTSRATEELLVSGTELFEVDRDESTGNATSSVSEYSPLSRIPVTPRSAPTSSWLGRIDSDAARLITLDQRYQSGSSLQPRRKRRSTNLPPGAQRGQFGKHVCPFIGCSRRFTLSGNLAVHIRTVHEKEKPYACPYPGCGRRFTQKGNANTHYRTVHLREVRFRCPVVDCGRRFAQKANLLFHAQRQHGLAELDMLMMGMHPFASGILDSHRVTHLRVVSTRRNRSRMGSRLILYFRTQPVADAFNTLLAETQSILIAILRTNSVHLSICTIQKVLCAVLRSDANPLGCPWAYP</sequence>
<dbReference type="EMBL" id="VWRR01000010">
    <property type="protein sequence ID" value="KAF6002522.1"/>
    <property type="molecule type" value="Genomic_DNA"/>
</dbReference>
<evidence type="ECO:0000256" key="4">
    <source>
        <dbReference type="ARBA" id="ARBA00022833"/>
    </source>
</evidence>
<evidence type="ECO:0000313" key="8">
    <source>
        <dbReference type="EMBL" id="KAF6002522.1"/>
    </source>
</evidence>
<dbReference type="InterPro" id="IPR013087">
    <property type="entry name" value="Znf_C2H2_type"/>
</dbReference>
<feature type="compositionally biased region" description="Polar residues" evidence="6">
    <location>
        <begin position="124"/>
        <end position="137"/>
    </location>
</feature>
<feature type="domain" description="C2H2-type" evidence="7">
    <location>
        <begin position="250"/>
        <end position="280"/>
    </location>
</feature>
<feature type="region of interest" description="Disordered" evidence="6">
    <location>
        <begin position="220"/>
        <end position="244"/>
    </location>
</feature>
<keyword evidence="9" id="KW-1185">Reference proteome</keyword>
<reference evidence="8 9" key="1">
    <citation type="journal article" date="2020" name="J. Phycol.">
        <title>Comparative genome analysis reveals Cyanidiococcus gen. nov., a new extremophilic red algal genus sister to Cyanidioschyzon (Cyanidioschyzonaceae, Rhodophyta).</title>
        <authorList>
            <person name="Liu S.-L."/>
            <person name="Chiang Y.-R."/>
            <person name="Yoon H.S."/>
            <person name="Fu H.-Y."/>
        </authorList>
    </citation>
    <scope>NUCLEOTIDE SEQUENCE [LARGE SCALE GENOMIC DNA]</scope>
    <source>
        <strain evidence="8 9">THAL066</strain>
    </source>
</reference>
<evidence type="ECO:0000256" key="6">
    <source>
        <dbReference type="SAM" id="MobiDB-lite"/>
    </source>
</evidence>
<dbReference type="SUPFAM" id="SSF57667">
    <property type="entry name" value="beta-beta-alpha zinc fingers"/>
    <property type="match status" value="2"/>
</dbReference>
<dbReference type="GO" id="GO:0008270">
    <property type="term" value="F:zinc ion binding"/>
    <property type="evidence" value="ECO:0007669"/>
    <property type="project" value="UniProtKB-KW"/>
</dbReference>
<dbReference type="GO" id="GO:0000978">
    <property type="term" value="F:RNA polymerase II cis-regulatory region sequence-specific DNA binding"/>
    <property type="evidence" value="ECO:0007669"/>
    <property type="project" value="TreeGrafter"/>
</dbReference>
<keyword evidence="3 5" id="KW-0863">Zinc-finger</keyword>
<comment type="caution">
    <text evidence="8">The sequence shown here is derived from an EMBL/GenBank/DDBJ whole genome shotgun (WGS) entry which is preliminary data.</text>
</comment>
<dbReference type="InterPro" id="IPR036236">
    <property type="entry name" value="Znf_C2H2_sf"/>
</dbReference>
<dbReference type="GO" id="GO:0000981">
    <property type="term" value="F:DNA-binding transcription factor activity, RNA polymerase II-specific"/>
    <property type="evidence" value="ECO:0007669"/>
    <property type="project" value="TreeGrafter"/>
</dbReference>
<evidence type="ECO:0000256" key="1">
    <source>
        <dbReference type="ARBA" id="ARBA00022723"/>
    </source>
</evidence>
<accession>A0A7J7IHD7</accession>
<name>A0A7J7IHD7_9RHOD</name>
<gene>
    <name evidence="8" type="ORF">F1559_003653</name>
</gene>
<dbReference type="SMART" id="SM00355">
    <property type="entry name" value="ZnF_C2H2"/>
    <property type="match status" value="3"/>
</dbReference>
<organism evidence="8 9">
    <name type="scientific">Cyanidiococcus yangmingshanensis</name>
    <dbReference type="NCBI Taxonomy" id="2690220"/>
    <lineage>
        <taxon>Eukaryota</taxon>
        <taxon>Rhodophyta</taxon>
        <taxon>Bangiophyceae</taxon>
        <taxon>Cyanidiales</taxon>
        <taxon>Cyanidiaceae</taxon>
        <taxon>Cyanidiococcus</taxon>
    </lineage>
</organism>
<evidence type="ECO:0000313" key="9">
    <source>
        <dbReference type="Proteomes" id="UP000530660"/>
    </source>
</evidence>
<evidence type="ECO:0000256" key="2">
    <source>
        <dbReference type="ARBA" id="ARBA00022737"/>
    </source>
</evidence>
<dbReference type="Gene3D" id="3.30.160.60">
    <property type="entry name" value="Classic Zinc Finger"/>
    <property type="match status" value="2"/>
</dbReference>
<dbReference type="PANTHER" id="PTHR23235">
    <property type="entry name" value="KRUEPPEL-LIKE TRANSCRIPTION FACTOR"/>
    <property type="match status" value="1"/>
</dbReference>
<dbReference type="FunFam" id="3.30.160.60:FF:000110">
    <property type="entry name" value="Zinc finger protein-like"/>
    <property type="match status" value="1"/>
</dbReference>
<feature type="domain" description="C2H2-type" evidence="7">
    <location>
        <begin position="281"/>
        <end position="311"/>
    </location>
</feature>
<feature type="region of interest" description="Disordered" evidence="6">
    <location>
        <begin position="124"/>
        <end position="202"/>
    </location>
</feature>
<keyword evidence="2" id="KW-0677">Repeat</keyword>
<keyword evidence="4" id="KW-0862">Zinc</keyword>
<dbReference type="Proteomes" id="UP000530660">
    <property type="component" value="Unassembled WGS sequence"/>
</dbReference>
<keyword evidence="1" id="KW-0479">Metal-binding</keyword>
<dbReference type="Pfam" id="PF00096">
    <property type="entry name" value="zf-C2H2"/>
    <property type="match status" value="2"/>
</dbReference>
<proteinExistence type="predicted"/>
<dbReference type="PROSITE" id="PS00028">
    <property type="entry name" value="ZINC_FINGER_C2H2_1"/>
    <property type="match status" value="3"/>
</dbReference>
<evidence type="ECO:0000256" key="3">
    <source>
        <dbReference type="ARBA" id="ARBA00022771"/>
    </source>
</evidence>
<evidence type="ECO:0000256" key="5">
    <source>
        <dbReference type="PROSITE-ProRule" id="PRU00042"/>
    </source>
</evidence>